<sequence>MAGYVGSTADMLLPFCRTSVLSELIEVHYIYDEDTPGGGRTPMLVTIGWGLRVGRGSLEHDESTKMQAQ</sequence>
<evidence type="ECO:0000313" key="1">
    <source>
        <dbReference type="EMBL" id="ERN42168.1"/>
    </source>
</evidence>
<dbReference type="EMBL" id="ASSJ01000030">
    <property type="protein sequence ID" value="ERN42168.1"/>
    <property type="molecule type" value="Genomic_DNA"/>
</dbReference>
<organism evidence="1 2">
    <name type="scientific">Rubidibacter lacunae KORDI 51-2</name>
    <dbReference type="NCBI Taxonomy" id="582515"/>
    <lineage>
        <taxon>Bacteria</taxon>
        <taxon>Bacillati</taxon>
        <taxon>Cyanobacteriota</taxon>
        <taxon>Cyanophyceae</taxon>
        <taxon>Oscillatoriophycideae</taxon>
        <taxon>Chroococcales</taxon>
        <taxon>Aphanothecaceae</taxon>
        <taxon>Rubidibacter</taxon>
    </lineage>
</organism>
<dbReference type="InParanoid" id="U5DCA9"/>
<evidence type="ECO:0000313" key="2">
    <source>
        <dbReference type="Proteomes" id="UP000016960"/>
    </source>
</evidence>
<dbReference type="Proteomes" id="UP000016960">
    <property type="component" value="Unassembled WGS sequence"/>
</dbReference>
<protein>
    <submittedName>
        <fullName evidence="1">Uncharacterized protein</fullName>
    </submittedName>
</protein>
<gene>
    <name evidence="1" type="ORF">KR51_00010970</name>
</gene>
<dbReference type="AlphaFoldDB" id="U5DCA9"/>
<dbReference type="STRING" id="582515.KR51_00010970"/>
<proteinExistence type="predicted"/>
<reference evidence="1 2" key="1">
    <citation type="submission" date="2013-05" db="EMBL/GenBank/DDBJ databases">
        <title>Draft genome sequence of Rubidibacter lacunae KORDI 51-2.</title>
        <authorList>
            <person name="Choi D.H."/>
            <person name="Noh J.H."/>
            <person name="Kwon K.-K."/>
            <person name="Lee J.-H."/>
            <person name="Ryu J.-Y."/>
        </authorList>
    </citation>
    <scope>NUCLEOTIDE SEQUENCE [LARGE SCALE GENOMIC DNA]</scope>
    <source>
        <strain evidence="1 2">KORDI 51-2</strain>
    </source>
</reference>
<name>U5DCA9_9CHRO</name>
<comment type="caution">
    <text evidence="1">The sequence shown here is derived from an EMBL/GenBank/DDBJ whole genome shotgun (WGS) entry which is preliminary data.</text>
</comment>
<accession>U5DCA9</accession>
<keyword evidence="2" id="KW-1185">Reference proteome</keyword>